<protein>
    <recommendedName>
        <fullName evidence="3">ATPase</fullName>
    </recommendedName>
</protein>
<accession>A0A3Y9JE48</accession>
<reference evidence="1" key="1">
    <citation type="submission" date="2018-06" db="EMBL/GenBank/DDBJ databases">
        <authorList>
            <person name="Ashton P.M."/>
            <person name="Dallman T."/>
            <person name="Nair S."/>
            <person name="De Pinna E."/>
            <person name="Peters T."/>
            <person name="Grant K."/>
        </authorList>
    </citation>
    <scope>NUCLEOTIDE SEQUENCE</scope>
    <source>
        <strain evidence="1">527491</strain>
        <strain evidence="2">780192</strain>
    </source>
</reference>
<evidence type="ECO:0000313" key="1">
    <source>
        <dbReference type="EMBL" id="ECI4618859.1"/>
    </source>
</evidence>
<evidence type="ECO:0000313" key="2">
    <source>
        <dbReference type="EMBL" id="ECK7315941.1"/>
    </source>
</evidence>
<organism evidence="1">
    <name type="scientific">Salmonella enterica I</name>
    <dbReference type="NCBI Taxonomy" id="59201"/>
    <lineage>
        <taxon>Bacteria</taxon>
        <taxon>Pseudomonadati</taxon>
        <taxon>Pseudomonadota</taxon>
        <taxon>Gammaproteobacteria</taxon>
        <taxon>Enterobacterales</taxon>
        <taxon>Enterobacteriaceae</taxon>
        <taxon>Salmonella</taxon>
    </lineage>
</organism>
<dbReference type="AlphaFoldDB" id="A0A3Y9JE48"/>
<name>A0A3Y9JE48_SALET</name>
<sequence>MDLDNISFGDRVAENESDKLSNYFISTQQWHSLYSGKSDVIFGAKGSGKSALYTLLLKRNKEFFDKNTILVSVERPTGKTVFSDINDEPPTAENEFVTLWKVYFIQLIINWLIENGRCHGIAREIADKLVTAGLIEEKNTLRRLVNMAKSFAKKLTDVQSLEGGATLEGGVAGKITFRTPDGQMKKDGYSSLDELLEQLNDFLTEEKLTFWLLCDRLDVAFDQSINLEKNALRALFKVYRDLEEFDCIFLKIFLRDDIWKRITDDGFREASHITRTNTIEWSSKNLMNLIVMRALENKELIEALGVDANEIKSDHQKQIDFYYTLFPKQVDVGERQSDTFDWVLSRVRDGLGKVAPRELIHFYNEMLLQEQREKDISNNKVEPPNIVSRAAIKNSTLEVSKVRLEQTIFAEYPDLKDSILLLENQKAEHSISSISAVWQKNEQETIEIATKLSEIGFFDLRSFKNDSLLKIPFIYRPYLKIVQGKAF</sequence>
<comment type="caution">
    <text evidence="1">The sequence shown here is derived from an EMBL/GenBank/DDBJ whole genome shotgun (WGS) entry which is preliminary data.</text>
</comment>
<evidence type="ECO:0008006" key="3">
    <source>
        <dbReference type="Google" id="ProtNLM"/>
    </source>
</evidence>
<dbReference type="InterPro" id="IPR059206">
    <property type="entry name" value="Sll1717-like"/>
</dbReference>
<proteinExistence type="predicted"/>
<gene>
    <name evidence="1" type="ORF">DPC26_25295</name>
    <name evidence="2" type="ORF">FRN22_25060</name>
</gene>
<dbReference type="NCBIfam" id="NF047389">
    <property type="entry name" value="ATPase_Sll1717"/>
    <property type="match status" value="1"/>
</dbReference>
<dbReference type="EMBL" id="AAIVFG010000073">
    <property type="protein sequence ID" value="ECI4618859.1"/>
    <property type="molecule type" value="Genomic_DNA"/>
</dbReference>
<dbReference type="EMBL" id="AAJCYU010000081">
    <property type="protein sequence ID" value="ECK7315941.1"/>
    <property type="molecule type" value="Genomic_DNA"/>
</dbReference>